<dbReference type="AlphaFoldDB" id="A0A0R2CRA8"/>
<name>A0A0R2CRA8_9LACO</name>
<organism evidence="3 4">
    <name type="scientific">Lentilactobacillus senioris DSM 24302 = JCM 17472</name>
    <dbReference type="NCBI Taxonomy" id="1423802"/>
    <lineage>
        <taxon>Bacteria</taxon>
        <taxon>Bacillati</taxon>
        <taxon>Bacillota</taxon>
        <taxon>Bacilli</taxon>
        <taxon>Lactobacillales</taxon>
        <taxon>Lactobacillaceae</taxon>
        <taxon>Lentilactobacillus</taxon>
    </lineage>
</organism>
<accession>A0A0R2CRA8</accession>
<evidence type="ECO:0000313" key="3">
    <source>
        <dbReference type="EMBL" id="KRM94103.1"/>
    </source>
</evidence>
<keyword evidence="4" id="KW-1185">Reference proteome</keyword>
<keyword evidence="1" id="KW-0862">Zinc</keyword>
<dbReference type="STRING" id="1423802.FC56_GL000084"/>
<dbReference type="RefSeq" id="WP_056978026.1">
    <property type="nucleotide sequence ID" value="NZ_AYZR01000007.1"/>
</dbReference>
<dbReference type="PANTHER" id="PTHR46018">
    <property type="entry name" value="ZINC PHOSPHODIESTERASE ELAC PROTEIN 1"/>
    <property type="match status" value="1"/>
</dbReference>
<protein>
    <submittedName>
        <fullName evidence="3">Beta-lactamase domain-containing protein</fullName>
    </submittedName>
</protein>
<reference evidence="3 4" key="1">
    <citation type="journal article" date="2015" name="Genome Announc.">
        <title>Expanding the biotechnology potential of lactobacilli through comparative genomics of 213 strains and associated genera.</title>
        <authorList>
            <person name="Sun Z."/>
            <person name="Harris H.M."/>
            <person name="McCann A."/>
            <person name="Guo C."/>
            <person name="Argimon S."/>
            <person name="Zhang W."/>
            <person name="Yang X."/>
            <person name="Jeffery I.B."/>
            <person name="Cooney J.C."/>
            <person name="Kagawa T.F."/>
            <person name="Liu W."/>
            <person name="Song Y."/>
            <person name="Salvetti E."/>
            <person name="Wrobel A."/>
            <person name="Rasinkangas P."/>
            <person name="Parkhill J."/>
            <person name="Rea M.C."/>
            <person name="O'Sullivan O."/>
            <person name="Ritari J."/>
            <person name="Douillard F.P."/>
            <person name="Paul Ross R."/>
            <person name="Yang R."/>
            <person name="Briner A.E."/>
            <person name="Felis G.E."/>
            <person name="de Vos W.M."/>
            <person name="Barrangou R."/>
            <person name="Klaenhammer T.R."/>
            <person name="Caufield P.W."/>
            <person name="Cui Y."/>
            <person name="Zhang H."/>
            <person name="O'Toole P.W."/>
        </authorList>
    </citation>
    <scope>NUCLEOTIDE SEQUENCE [LARGE SCALE GENOMIC DNA]</scope>
    <source>
        <strain evidence="3 4">DSM 24302</strain>
    </source>
</reference>
<comment type="caution">
    <text evidence="3">The sequence shown here is derived from an EMBL/GenBank/DDBJ whole genome shotgun (WGS) entry which is preliminary data.</text>
</comment>
<dbReference type="EMBL" id="AYZR01000007">
    <property type="protein sequence ID" value="KRM94103.1"/>
    <property type="molecule type" value="Genomic_DNA"/>
</dbReference>
<dbReference type="InterPro" id="IPR036866">
    <property type="entry name" value="RibonucZ/Hydroxyglut_hydro"/>
</dbReference>
<dbReference type="Proteomes" id="UP000051256">
    <property type="component" value="Unassembled WGS sequence"/>
</dbReference>
<evidence type="ECO:0000259" key="2">
    <source>
        <dbReference type="SMART" id="SM00849"/>
    </source>
</evidence>
<dbReference type="CDD" id="cd07716">
    <property type="entry name" value="RNaseZ_short-form-like_MBL-fold"/>
    <property type="match status" value="1"/>
</dbReference>
<gene>
    <name evidence="3" type="ORF">FC56_GL000084</name>
</gene>
<proteinExistence type="predicted"/>
<dbReference type="PATRIC" id="fig|1423802.4.peg.85"/>
<sequence>MKITVLGFLGGYPAHNDATSCYLLESNGYSLLLDCGSGGLLALEKIMDPLQLDSVILSHYHADHIADVGVLQYYWQLHVNRPKEPVLPIYGHYLDAEHFNSLTWPNASKGYAYDPERTLELGPFKITFLKTEHPVDAFAMRIVEKETGKTLVFTADTRYFADLIPFSRDADILLADTNFFADHTGPAWHLTASEAGKIAAQAHVNQLLLTHLPAEGDLNLLRNQAQSVAGEGVKVETAQFGLIMNI</sequence>
<dbReference type="Gene3D" id="3.60.15.10">
    <property type="entry name" value="Ribonuclease Z/Hydroxyacylglutathione hydrolase-like"/>
    <property type="match status" value="1"/>
</dbReference>
<feature type="domain" description="Metallo-beta-lactamase" evidence="2">
    <location>
        <begin position="18"/>
        <end position="203"/>
    </location>
</feature>
<dbReference type="Pfam" id="PF12706">
    <property type="entry name" value="Lactamase_B_2"/>
    <property type="match status" value="1"/>
</dbReference>
<dbReference type="GO" id="GO:0042781">
    <property type="term" value="F:3'-tRNA processing endoribonuclease activity"/>
    <property type="evidence" value="ECO:0007669"/>
    <property type="project" value="TreeGrafter"/>
</dbReference>
<evidence type="ECO:0000256" key="1">
    <source>
        <dbReference type="ARBA" id="ARBA00022833"/>
    </source>
</evidence>
<dbReference type="SMART" id="SM00849">
    <property type="entry name" value="Lactamase_B"/>
    <property type="match status" value="1"/>
</dbReference>
<dbReference type="PANTHER" id="PTHR46018:SF4">
    <property type="entry name" value="METALLO-HYDROLASE YHFI-RELATED"/>
    <property type="match status" value="1"/>
</dbReference>
<dbReference type="InterPro" id="IPR001279">
    <property type="entry name" value="Metallo-B-lactamas"/>
</dbReference>
<dbReference type="SUPFAM" id="SSF56281">
    <property type="entry name" value="Metallo-hydrolase/oxidoreductase"/>
    <property type="match status" value="1"/>
</dbReference>
<evidence type="ECO:0000313" key="4">
    <source>
        <dbReference type="Proteomes" id="UP000051256"/>
    </source>
</evidence>